<dbReference type="Proteomes" id="UP001217325">
    <property type="component" value="Unassembled WGS sequence"/>
</dbReference>
<dbReference type="EMBL" id="JARDXE010000055">
    <property type="protein sequence ID" value="MDE8650063.1"/>
    <property type="molecule type" value="Genomic_DNA"/>
</dbReference>
<dbReference type="AlphaFoldDB" id="A0AAW6M0G5"/>
<proteinExistence type="predicted"/>
<accession>A0AAW6M0G5</accession>
<gene>
    <name evidence="1" type="ORF">PXH69_34465</name>
</gene>
<dbReference type="RefSeq" id="WP_275233170.1">
    <property type="nucleotide sequence ID" value="NZ_JARDXE010000055.1"/>
</dbReference>
<evidence type="ECO:0000313" key="2">
    <source>
        <dbReference type="Proteomes" id="UP001217325"/>
    </source>
</evidence>
<sequence>MTDQWMPNLASLGWNTSDLALRSPLFDTASMVGSWGTVLPRIDLGAFNQVNQAASMLTGMWPLIGKDALSGFLPDMPTLNVFGDLQESIRSLLGNWRTLADFGHGLAEAGLLAAFVARQAVLNGDDETVAAFARHWLGIKRLTEAAIDAVKSALLDDRWLGKAAGNVAKFIRKLYKEEYHPAHRPVWETQLGRQKVGSLNWPVVQPSGGTVERGELLLAPEPGANEWQVSDPHALMVWDKFSAEERQILQAMFSTSEPGMTWAMAAEDCGKPAAKGEAVRRKLKRESARVVAAVSR</sequence>
<organism evidence="1 2">
    <name type="scientific">Rhodococcus qingshengii</name>
    <dbReference type="NCBI Taxonomy" id="334542"/>
    <lineage>
        <taxon>Bacteria</taxon>
        <taxon>Bacillati</taxon>
        <taxon>Actinomycetota</taxon>
        <taxon>Actinomycetes</taxon>
        <taxon>Mycobacteriales</taxon>
        <taxon>Nocardiaceae</taxon>
        <taxon>Rhodococcus</taxon>
        <taxon>Rhodococcus erythropolis group</taxon>
    </lineage>
</organism>
<name>A0AAW6M0G5_RHOSG</name>
<comment type="caution">
    <text evidence="1">The sequence shown here is derived from an EMBL/GenBank/DDBJ whole genome shotgun (WGS) entry which is preliminary data.</text>
</comment>
<evidence type="ECO:0000313" key="1">
    <source>
        <dbReference type="EMBL" id="MDE8650063.1"/>
    </source>
</evidence>
<protein>
    <submittedName>
        <fullName evidence="1">Uncharacterized protein</fullName>
    </submittedName>
</protein>
<reference evidence="1" key="1">
    <citation type="submission" date="2023-02" db="EMBL/GenBank/DDBJ databases">
        <title>A novel hydrolase synthesized by Rhodococcus erythropolis HQ is responsible for the detoxification of Zearalenone.</title>
        <authorList>
            <person name="Hu J."/>
            <person name="Xu J."/>
        </authorList>
    </citation>
    <scope>NUCLEOTIDE SEQUENCE</scope>
    <source>
        <strain evidence="1">HQ</strain>
    </source>
</reference>